<proteinExistence type="predicted"/>
<dbReference type="EMBL" id="HG739243">
    <property type="protein sequence ID" value="CDP17432.1"/>
    <property type="molecule type" value="Genomic_DNA"/>
</dbReference>
<sequence length="163" mass="19050">MSVVDEMLSLNAPIYTVHDNFITTAQYSDLIPKIYSSVIRNMGPPLSIINEFIYMNVIKPILIGVPDGHTDEAYFTRGFIPKETLYSYLKDNVPKKINKKKMKPWDERISGIMTSYDNYTRIVCGDFKSPNPKDYRDAHEKKWEYFQSKLRGEVGKPYYCVHY</sequence>
<dbReference type="InterPro" id="IPR043502">
    <property type="entry name" value="DNA/RNA_pol_sf"/>
</dbReference>
<name>A0A068VA42_COFCA</name>
<evidence type="ECO:0000313" key="1">
    <source>
        <dbReference type="EMBL" id="CDP17432.1"/>
    </source>
</evidence>
<evidence type="ECO:0000313" key="2">
    <source>
        <dbReference type="Proteomes" id="UP000295252"/>
    </source>
</evidence>
<dbReference type="SUPFAM" id="SSF56672">
    <property type="entry name" value="DNA/RNA polymerases"/>
    <property type="match status" value="1"/>
</dbReference>
<dbReference type="STRING" id="49390.A0A068VA42"/>
<dbReference type="AlphaFoldDB" id="A0A068VA42"/>
<protein>
    <submittedName>
        <fullName evidence="1">DH200=94 genomic scaffold, scaffold_159</fullName>
    </submittedName>
</protein>
<keyword evidence="2" id="KW-1185">Reference proteome</keyword>
<organism evidence="1 2">
    <name type="scientific">Coffea canephora</name>
    <name type="common">Robusta coffee</name>
    <dbReference type="NCBI Taxonomy" id="49390"/>
    <lineage>
        <taxon>Eukaryota</taxon>
        <taxon>Viridiplantae</taxon>
        <taxon>Streptophyta</taxon>
        <taxon>Embryophyta</taxon>
        <taxon>Tracheophyta</taxon>
        <taxon>Spermatophyta</taxon>
        <taxon>Magnoliopsida</taxon>
        <taxon>eudicotyledons</taxon>
        <taxon>Gunneridae</taxon>
        <taxon>Pentapetalae</taxon>
        <taxon>asterids</taxon>
        <taxon>lamiids</taxon>
        <taxon>Gentianales</taxon>
        <taxon>Rubiaceae</taxon>
        <taxon>Ixoroideae</taxon>
        <taxon>Gardenieae complex</taxon>
        <taxon>Bertiereae - Coffeeae clade</taxon>
        <taxon>Coffeeae</taxon>
        <taxon>Coffea</taxon>
    </lineage>
</organism>
<gene>
    <name evidence="1" type="ORF">GSCOC_T00002974001</name>
</gene>
<accession>A0A068VA42</accession>
<dbReference type="Gramene" id="CDP17432">
    <property type="protein sequence ID" value="CDP17432"/>
    <property type="gene ID" value="GSCOC_T00002974001"/>
</dbReference>
<dbReference type="Proteomes" id="UP000295252">
    <property type="component" value="Unassembled WGS sequence"/>
</dbReference>
<dbReference type="InParanoid" id="A0A068VA42"/>
<reference evidence="2" key="1">
    <citation type="journal article" date="2014" name="Science">
        <title>The coffee genome provides insight into the convergent evolution of caffeine biosynthesis.</title>
        <authorList>
            <person name="Denoeud F."/>
            <person name="Carretero-Paulet L."/>
            <person name="Dereeper A."/>
            <person name="Droc G."/>
            <person name="Guyot R."/>
            <person name="Pietrella M."/>
            <person name="Zheng C."/>
            <person name="Alberti A."/>
            <person name="Anthony F."/>
            <person name="Aprea G."/>
            <person name="Aury J.M."/>
            <person name="Bento P."/>
            <person name="Bernard M."/>
            <person name="Bocs S."/>
            <person name="Campa C."/>
            <person name="Cenci A."/>
            <person name="Combes M.C."/>
            <person name="Crouzillat D."/>
            <person name="Da Silva C."/>
            <person name="Daddiego L."/>
            <person name="De Bellis F."/>
            <person name="Dussert S."/>
            <person name="Garsmeur O."/>
            <person name="Gayraud T."/>
            <person name="Guignon V."/>
            <person name="Jahn K."/>
            <person name="Jamilloux V."/>
            <person name="Joet T."/>
            <person name="Labadie K."/>
            <person name="Lan T."/>
            <person name="Leclercq J."/>
            <person name="Lepelley M."/>
            <person name="Leroy T."/>
            <person name="Li L.T."/>
            <person name="Librado P."/>
            <person name="Lopez L."/>
            <person name="Munoz A."/>
            <person name="Noel B."/>
            <person name="Pallavicini A."/>
            <person name="Perrotta G."/>
            <person name="Poncet V."/>
            <person name="Pot D."/>
            <person name="Priyono X."/>
            <person name="Rigoreau M."/>
            <person name="Rouard M."/>
            <person name="Rozas J."/>
            <person name="Tranchant-Dubreuil C."/>
            <person name="VanBuren R."/>
            <person name="Zhang Q."/>
            <person name="Andrade A.C."/>
            <person name="Argout X."/>
            <person name="Bertrand B."/>
            <person name="de Kochko A."/>
            <person name="Graziosi G."/>
            <person name="Henry R.J."/>
            <person name="Jayarama X."/>
            <person name="Ming R."/>
            <person name="Nagai C."/>
            <person name="Rounsley S."/>
            <person name="Sankoff D."/>
            <person name="Giuliano G."/>
            <person name="Albert V.A."/>
            <person name="Wincker P."/>
            <person name="Lashermes P."/>
        </authorList>
    </citation>
    <scope>NUCLEOTIDE SEQUENCE [LARGE SCALE GENOMIC DNA]</scope>
    <source>
        <strain evidence="2">cv. DH200-94</strain>
    </source>
</reference>